<dbReference type="InterPro" id="IPR038109">
    <property type="entry name" value="DNA_bind_recomb_sf"/>
</dbReference>
<dbReference type="GO" id="GO:0000150">
    <property type="term" value="F:DNA strand exchange activity"/>
    <property type="evidence" value="ECO:0007669"/>
    <property type="project" value="InterPro"/>
</dbReference>
<dbReference type="SMART" id="SM00857">
    <property type="entry name" value="Resolvase"/>
    <property type="match status" value="1"/>
</dbReference>
<keyword evidence="4" id="KW-1185">Reference proteome</keyword>
<dbReference type="InterPro" id="IPR006119">
    <property type="entry name" value="Resolv_N"/>
</dbReference>
<dbReference type="AlphaFoldDB" id="A0A117Q231"/>
<dbReference type="Gene3D" id="3.40.50.1390">
    <property type="entry name" value="Resolvase, N-terminal catalytic domain"/>
    <property type="match status" value="1"/>
</dbReference>
<dbReference type="GO" id="GO:0003677">
    <property type="term" value="F:DNA binding"/>
    <property type="evidence" value="ECO:0007669"/>
    <property type="project" value="InterPro"/>
</dbReference>
<dbReference type="InterPro" id="IPR011109">
    <property type="entry name" value="DNA_bind_recombinase_dom"/>
</dbReference>
<dbReference type="PANTHER" id="PTHR30461:SF23">
    <property type="entry name" value="DNA RECOMBINASE-RELATED"/>
    <property type="match status" value="1"/>
</dbReference>
<dbReference type="PANTHER" id="PTHR30461">
    <property type="entry name" value="DNA-INVERTASE FROM LAMBDOID PROPHAGE"/>
    <property type="match status" value="1"/>
</dbReference>
<protein>
    <recommendedName>
        <fullName evidence="2">Recombinase domain-containing protein</fullName>
    </recommendedName>
</protein>
<accession>A0A117Q231</accession>
<evidence type="ECO:0000256" key="1">
    <source>
        <dbReference type="SAM" id="MobiDB-lite"/>
    </source>
</evidence>
<dbReference type="InterPro" id="IPR036162">
    <property type="entry name" value="Resolvase-like_N_sf"/>
</dbReference>
<dbReference type="SUPFAM" id="SSF53041">
    <property type="entry name" value="Resolvase-like"/>
    <property type="match status" value="1"/>
</dbReference>
<sequence>MTVTLGIIRTLVFLYARISEDPRDKRRGVKRQLEDLRRFAADNNWEVGGEYVENDVSAHSGEERPEYDRLMADVLAAATQPGTRVILAGYHPSRVWRRRVERAQAIEDLRSARCFVAFESGGFFNMTKASDRSQLANLGESDTAESEVKSERVARAALERAQEGRSNGQVAYGWRRQYEYDDRGQVSGFHDIEHPEQAPVVREIVTRLLSGDTLIGITTDLNKRGIASPGAGQNRKHRTLGQNEDGSLWNKTSVKKVALRPANAGIRVHRGVEYPAAWPALVSPEQHARVKELFATRAESREKPGQRRYLLSWGEIATCGVCCGHLRVAMRGNAKRGARKPTYCCASNAGCVGRNMEALDRFVETIVVGVLSDPGASDVFQPDESAALAALERAEGLRARQTAAADDFAEGHITREQLRRITQKLKGQIDEAMAEARRLQPVDMSALDGLIGPQAGEKWKRLEVTQKRRVLEAIRMRIKIFPAARKGPGFDDSTIEVTWKGAAGD</sequence>
<dbReference type="Pfam" id="PF07508">
    <property type="entry name" value="Recombinase"/>
    <property type="match status" value="1"/>
</dbReference>
<dbReference type="OrthoDB" id="4500247at2"/>
<dbReference type="InterPro" id="IPR050639">
    <property type="entry name" value="SSR_resolvase"/>
</dbReference>
<dbReference type="STRING" id="67386.AQI95_21120"/>
<dbReference type="PROSITE" id="PS51737">
    <property type="entry name" value="RECOMBINASE_DNA_BIND"/>
    <property type="match status" value="1"/>
</dbReference>
<feature type="domain" description="Recombinase" evidence="2">
    <location>
        <begin position="177"/>
        <end position="300"/>
    </location>
</feature>
<organism evidence="3 4">
    <name type="scientific">Streptomyces yokosukanensis</name>
    <dbReference type="NCBI Taxonomy" id="67386"/>
    <lineage>
        <taxon>Bacteria</taxon>
        <taxon>Bacillati</taxon>
        <taxon>Actinomycetota</taxon>
        <taxon>Actinomycetes</taxon>
        <taxon>Kitasatosporales</taxon>
        <taxon>Streptomycetaceae</taxon>
        <taxon>Streptomyces</taxon>
    </lineage>
</organism>
<comment type="caution">
    <text evidence="3">The sequence shown here is derived from an EMBL/GenBank/DDBJ whole genome shotgun (WGS) entry which is preliminary data.</text>
</comment>
<name>A0A117Q231_9ACTN</name>
<proteinExistence type="predicted"/>
<evidence type="ECO:0000313" key="4">
    <source>
        <dbReference type="Proteomes" id="UP000053127"/>
    </source>
</evidence>
<feature type="region of interest" description="Disordered" evidence="1">
    <location>
        <begin position="226"/>
        <end position="246"/>
    </location>
</feature>
<dbReference type="EMBL" id="LMWN01000032">
    <property type="protein sequence ID" value="KUN03943.1"/>
    <property type="molecule type" value="Genomic_DNA"/>
</dbReference>
<evidence type="ECO:0000313" key="3">
    <source>
        <dbReference type="EMBL" id="KUN03943.1"/>
    </source>
</evidence>
<dbReference type="Pfam" id="PF00239">
    <property type="entry name" value="Resolvase"/>
    <property type="match status" value="1"/>
</dbReference>
<dbReference type="Proteomes" id="UP000053127">
    <property type="component" value="Unassembled WGS sequence"/>
</dbReference>
<dbReference type="Gene3D" id="3.90.1750.20">
    <property type="entry name" value="Putative Large Serine Recombinase, Chain B, Domain 2"/>
    <property type="match status" value="1"/>
</dbReference>
<gene>
    <name evidence="3" type="ORF">AQI95_21120</name>
</gene>
<dbReference type="RefSeq" id="WP_067125688.1">
    <property type="nucleotide sequence ID" value="NZ_KQ948213.1"/>
</dbReference>
<dbReference type="CDD" id="cd00338">
    <property type="entry name" value="Ser_Recombinase"/>
    <property type="match status" value="1"/>
</dbReference>
<reference evidence="3 4" key="1">
    <citation type="submission" date="2015-10" db="EMBL/GenBank/DDBJ databases">
        <title>Draft genome sequence of Streptomyces yokosukanensis DSM 40224, type strain for the species Streptomyces yokosukanensis.</title>
        <authorList>
            <person name="Ruckert C."/>
            <person name="Winkler A."/>
            <person name="Kalinowski J."/>
            <person name="Kampfer P."/>
            <person name="Glaeser S."/>
        </authorList>
    </citation>
    <scope>NUCLEOTIDE SEQUENCE [LARGE SCALE GENOMIC DNA]</scope>
    <source>
        <strain evidence="3 4">DSM 40224</strain>
    </source>
</reference>
<evidence type="ECO:0000259" key="2">
    <source>
        <dbReference type="PROSITE" id="PS51737"/>
    </source>
</evidence>